<reference evidence="1 2" key="1">
    <citation type="submission" date="2015-07" db="EMBL/GenBank/DDBJ databases">
        <title>Genome analysis of myxobacterium Chondromyces crocatus Cm c5 reveals a high potential for natural compound synthesis and the genetic basis for the loss of fruiting body formation.</title>
        <authorList>
            <person name="Zaburannyi N."/>
            <person name="Bunk B."/>
            <person name="Maier J."/>
            <person name="Overmann J."/>
            <person name="Mueller R."/>
        </authorList>
    </citation>
    <scope>NUCLEOTIDE SEQUENCE [LARGE SCALE GENOMIC DNA]</scope>
    <source>
        <strain evidence="1 2">Cm c5</strain>
    </source>
</reference>
<dbReference type="Proteomes" id="UP000067626">
    <property type="component" value="Chromosome"/>
</dbReference>
<organism evidence="1 2">
    <name type="scientific">Chondromyces crocatus</name>
    <dbReference type="NCBI Taxonomy" id="52"/>
    <lineage>
        <taxon>Bacteria</taxon>
        <taxon>Pseudomonadati</taxon>
        <taxon>Myxococcota</taxon>
        <taxon>Polyangia</taxon>
        <taxon>Polyangiales</taxon>
        <taxon>Polyangiaceae</taxon>
        <taxon>Chondromyces</taxon>
    </lineage>
</organism>
<accession>A0A0K1EFS2</accession>
<sequence length="260" mass="29367">MANYNFNKWFRAMRHMIAHSSTAVWGRRRSIAPGQSSFVSGTGTLLEIHGCPIVMTCFHVLEPIDDDVMFATGRLTEQRERVHSHRVYDESIDLGAAILNDRFCPGDRRFVSASDAVLQNIDRGEPVIVYGFPMGHRKIQVGAKVSADERKAWFKSMTYLSVIGYERYNTALQGYFPTIEWLPASHPDMVRILQVSIPAGEDIDRRGFSGGPVFLANSRKLIGHVTHVRQDGDKSFFFVPIARSLDSLSKRINTVYELKS</sequence>
<dbReference type="EMBL" id="CP012159">
    <property type="protein sequence ID" value="AKT39716.1"/>
    <property type="molecule type" value="Genomic_DNA"/>
</dbReference>
<dbReference type="SUPFAM" id="SSF50494">
    <property type="entry name" value="Trypsin-like serine proteases"/>
    <property type="match status" value="1"/>
</dbReference>
<dbReference type="RefSeq" id="WP_156338722.1">
    <property type="nucleotide sequence ID" value="NZ_CP012159.1"/>
</dbReference>
<dbReference type="KEGG" id="ccro:CMC5_038650"/>
<protein>
    <recommendedName>
        <fullName evidence="3">Serine protease</fullName>
    </recommendedName>
</protein>
<name>A0A0K1EFS2_CHOCO</name>
<proteinExistence type="predicted"/>
<dbReference type="AlphaFoldDB" id="A0A0K1EFS2"/>
<dbReference type="InterPro" id="IPR009003">
    <property type="entry name" value="Peptidase_S1_PA"/>
</dbReference>
<evidence type="ECO:0008006" key="3">
    <source>
        <dbReference type="Google" id="ProtNLM"/>
    </source>
</evidence>
<gene>
    <name evidence="1" type="ORF">CMC5_038650</name>
</gene>
<evidence type="ECO:0000313" key="1">
    <source>
        <dbReference type="EMBL" id="AKT39716.1"/>
    </source>
</evidence>
<evidence type="ECO:0000313" key="2">
    <source>
        <dbReference type="Proteomes" id="UP000067626"/>
    </source>
</evidence>
<keyword evidence="2" id="KW-1185">Reference proteome</keyword>
<dbReference type="Gene3D" id="2.40.10.120">
    <property type="match status" value="1"/>
</dbReference>